<protein>
    <submittedName>
        <fullName evidence="2">Uncharacterized protein</fullName>
    </submittedName>
</protein>
<dbReference type="AlphaFoldDB" id="A0A1I8NZG0"/>
<evidence type="ECO:0000256" key="1">
    <source>
        <dbReference type="SAM" id="MobiDB-lite"/>
    </source>
</evidence>
<organism evidence="2 3">
    <name type="scientific">Stomoxys calcitrans</name>
    <name type="common">Stable fly</name>
    <name type="synonym">Conops calcitrans</name>
    <dbReference type="NCBI Taxonomy" id="35570"/>
    <lineage>
        <taxon>Eukaryota</taxon>
        <taxon>Metazoa</taxon>
        <taxon>Ecdysozoa</taxon>
        <taxon>Arthropoda</taxon>
        <taxon>Hexapoda</taxon>
        <taxon>Insecta</taxon>
        <taxon>Pterygota</taxon>
        <taxon>Neoptera</taxon>
        <taxon>Endopterygota</taxon>
        <taxon>Diptera</taxon>
        <taxon>Brachycera</taxon>
        <taxon>Muscomorpha</taxon>
        <taxon>Muscoidea</taxon>
        <taxon>Muscidae</taxon>
        <taxon>Stomoxys</taxon>
    </lineage>
</organism>
<accession>A0A1I8NZG0</accession>
<keyword evidence="3" id="KW-1185">Reference proteome</keyword>
<sequence length="141" mass="16191">MSLLRLHFIFLRNDKFPTRAKRAVHRRAEYLLVNLYKGRLQAINSSPLSEPILGKHYQLPGRSGIEHRIDLDVTASYIPVFTHLKIHEAGEVNRPPTPPALRRVAKESSVDFQDYVDSDQGKGDSFREDTSIKHSRRTTTK</sequence>
<evidence type="ECO:0000313" key="2">
    <source>
        <dbReference type="EnsemblMetazoa" id="SCAU003451-PA"/>
    </source>
</evidence>
<gene>
    <name evidence="2" type="primary">106083683</name>
</gene>
<dbReference type="OrthoDB" id="5980302at2759"/>
<proteinExistence type="predicted"/>
<dbReference type="KEGG" id="scac:106083683"/>
<dbReference type="Proteomes" id="UP000095300">
    <property type="component" value="Unassembled WGS sequence"/>
</dbReference>
<feature type="compositionally biased region" description="Basic and acidic residues" evidence="1">
    <location>
        <begin position="119"/>
        <end position="132"/>
    </location>
</feature>
<name>A0A1I8NZG0_STOCA</name>
<dbReference type="EnsemblMetazoa" id="SCAU003451-RA">
    <property type="protein sequence ID" value="SCAU003451-PA"/>
    <property type="gene ID" value="SCAU003451"/>
</dbReference>
<reference evidence="2" key="1">
    <citation type="submission" date="2020-05" db="UniProtKB">
        <authorList>
            <consortium name="EnsemblMetazoa"/>
        </authorList>
    </citation>
    <scope>IDENTIFICATION</scope>
    <source>
        <strain evidence="2">USDA</strain>
    </source>
</reference>
<dbReference type="VEuPathDB" id="VectorBase:SCAU003451"/>
<feature type="region of interest" description="Disordered" evidence="1">
    <location>
        <begin position="108"/>
        <end position="141"/>
    </location>
</feature>
<evidence type="ECO:0000313" key="3">
    <source>
        <dbReference type="Proteomes" id="UP000095300"/>
    </source>
</evidence>